<evidence type="ECO:0000256" key="9">
    <source>
        <dbReference type="SAM" id="Phobius"/>
    </source>
</evidence>
<dbReference type="InterPro" id="IPR051307">
    <property type="entry name" value="OST4"/>
</dbReference>
<dbReference type="RefSeq" id="XP_040777263.1">
    <property type="nucleotide sequence ID" value="XM_040919623.1"/>
</dbReference>
<dbReference type="GO" id="GO:0008250">
    <property type="term" value="C:oligosaccharyltransferase complex"/>
    <property type="evidence" value="ECO:0007669"/>
    <property type="project" value="TreeGrafter"/>
</dbReference>
<keyword evidence="7 9" id="KW-1133">Transmembrane helix</keyword>
<keyword evidence="11" id="KW-1185">Reference proteome</keyword>
<dbReference type="InterPro" id="IPR018943">
    <property type="entry name" value="Oligosaccaryltransferase"/>
</dbReference>
<comment type="caution">
    <text evidence="10">The sequence shown here is derived from an EMBL/GenBank/DDBJ whole genome shotgun (WGS) entry which is preliminary data.</text>
</comment>
<dbReference type="PANTHER" id="PTHR48164:SF1">
    <property type="entry name" value="DOLICHYL-DIPHOSPHOOLIGOSACCHARIDE--PROTEIN GLYCOSYLTRANSFERASE SUBUNIT 4"/>
    <property type="match status" value="1"/>
</dbReference>
<evidence type="ECO:0000256" key="6">
    <source>
        <dbReference type="ARBA" id="ARBA00022968"/>
    </source>
</evidence>
<sequence>MISDDTLYKLANYLGSAAVLMIILYHWIEVNAKGNEKAIPVTPAGKSTATLK</sequence>
<comment type="subcellular location">
    <subcellularLocation>
        <location evidence="1">Endoplasmic reticulum membrane</location>
        <topology evidence="1">Single-pass type III membrane protein</topology>
    </subcellularLocation>
</comment>
<evidence type="ECO:0000313" key="11">
    <source>
        <dbReference type="Proteomes" id="UP000803844"/>
    </source>
</evidence>
<name>A0A9P4Y4N7_CRYP1</name>
<evidence type="ECO:0000256" key="8">
    <source>
        <dbReference type="ARBA" id="ARBA00023136"/>
    </source>
</evidence>
<keyword evidence="4 9" id="KW-0812">Transmembrane</keyword>
<dbReference type="InterPro" id="IPR036330">
    <property type="entry name" value="Ost4p_sf"/>
</dbReference>
<dbReference type="Proteomes" id="UP000803844">
    <property type="component" value="Unassembled WGS sequence"/>
</dbReference>
<protein>
    <recommendedName>
        <fullName evidence="3">Dolichyl-diphosphooligosaccharide--protein glycosyltransferase subunit 4</fullName>
    </recommendedName>
</protein>
<evidence type="ECO:0000256" key="3">
    <source>
        <dbReference type="ARBA" id="ARBA00017662"/>
    </source>
</evidence>
<dbReference type="PANTHER" id="PTHR48164">
    <property type="entry name" value="DOLICHYL-DIPHOSPHOOLIGOSACCHARIDE--PROTEIN GLYCOSYLTRANSFERASE SUBUNIT 4"/>
    <property type="match status" value="1"/>
</dbReference>
<evidence type="ECO:0000256" key="2">
    <source>
        <dbReference type="ARBA" id="ARBA00007685"/>
    </source>
</evidence>
<evidence type="ECO:0000313" key="10">
    <source>
        <dbReference type="EMBL" id="KAF3766302.1"/>
    </source>
</evidence>
<dbReference type="GeneID" id="63836752"/>
<evidence type="ECO:0000256" key="1">
    <source>
        <dbReference type="ARBA" id="ARBA00004643"/>
    </source>
</evidence>
<proteinExistence type="inferred from homology"/>
<keyword evidence="6" id="KW-0735">Signal-anchor</keyword>
<keyword evidence="8 9" id="KW-0472">Membrane</keyword>
<feature type="transmembrane region" description="Helical" evidence="9">
    <location>
        <begin position="7"/>
        <end position="28"/>
    </location>
</feature>
<evidence type="ECO:0000256" key="7">
    <source>
        <dbReference type="ARBA" id="ARBA00022989"/>
    </source>
</evidence>
<gene>
    <name evidence="10" type="ORF">M406DRAFT_322319</name>
</gene>
<evidence type="ECO:0000256" key="5">
    <source>
        <dbReference type="ARBA" id="ARBA00022824"/>
    </source>
</evidence>
<accession>A0A9P4Y4N7</accession>
<dbReference type="Pfam" id="PF10215">
    <property type="entry name" value="Ost4"/>
    <property type="match status" value="1"/>
</dbReference>
<dbReference type="GO" id="GO:0018279">
    <property type="term" value="P:protein N-linked glycosylation via asparagine"/>
    <property type="evidence" value="ECO:0007669"/>
    <property type="project" value="TreeGrafter"/>
</dbReference>
<dbReference type="SUPFAM" id="SSF103464">
    <property type="entry name" value="Oligosaccharyltransferase subunit ost4p"/>
    <property type="match status" value="1"/>
</dbReference>
<evidence type="ECO:0000256" key="4">
    <source>
        <dbReference type="ARBA" id="ARBA00022692"/>
    </source>
</evidence>
<comment type="similarity">
    <text evidence="2">Belongs to the OST4 family.</text>
</comment>
<organism evidence="10 11">
    <name type="scientific">Cryphonectria parasitica (strain ATCC 38755 / EP155)</name>
    <dbReference type="NCBI Taxonomy" id="660469"/>
    <lineage>
        <taxon>Eukaryota</taxon>
        <taxon>Fungi</taxon>
        <taxon>Dikarya</taxon>
        <taxon>Ascomycota</taxon>
        <taxon>Pezizomycotina</taxon>
        <taxon>Sordariomycetes</taxon>
        <taxon>Sordariomycetidae</taxon>
        <taxon>Diaporthales</taxon>
        <taxon>Cryphonectriaceae</taxon>
        <taxon>Cryphonectria-Endothia species complex</taxon>
        <taxon>Cryphonectria</taxon>
    </lineage>
</organism>
<dbReference type="OrthoDB" id="2124077at2759"/>
<keyword evidence="5" id="KW-0256">Endoplasmic reticulum</keyword>
<reference evidence="10" key="1">
    <citation type="journal article" date="2020" name="Phytopathology">
        <title>Genome sequence of the chestnut blight fungus Cryphonectria parasitica EP155: A fundamental resource for an archetypical invasive plant pathogen.</title>
        <authorList>
            <person name="Crouch J.A."/>
            <person name="Dawe A."/>
            <person name="Aerts A."/>
            <person name="Barry K."/>
            <person name="Churchill A.C.L."/>
            <person name="Grimwood J."/>
            <person name="Hillman B."/>
            <person name="Milgroom M.G."/>
            <person name="Pangilinan J."/>
            <person name="Smith M."/>
            <person name="Salamov A."/>
            <person name="Schmutz J."/>
            <person name="Yadav J."/>
            <person name="Grigoriev I.V."/>
            <person name="Nuss D."/>
        </authorList>
    </citation>
    <scope>NUCLEOTIDE SEQUENCE</scope>
    <source>
        <strain evidence="10">EP155</strain>
    </source>
</reference>
<dbReference type="EMBL" id="MU032347">
    <property type="protein sequence ID" value="KAF3766302.1"/>
    <property type="molecule type" value="Genomic_DNA"/>
</dbReference>
<dbReference type="AlphaFoldDB" id="A0A9P4Y4N7"/>